<evidence type="ECO:0000256" key="2">
    <source>
        <dbReference type="ARBA" id="ARBA00023125"/>
    </source>
</evidence>
<feature type="domain" description="Response regulatory" evidence="6">
    <location>
        <begin position="7"/>
        <end position="121"/>
    </location>
</feature>
<dbReference type="GO" id="GO:0005829">
    <property type="term" value="C:cytosol"/>
    <property type="evidence" value="ECO:0007669"/>
    <property type="project" value="TreeGrafter"/>
</dbReference>
<dbReference type="AlphaFoldDB" id="A0A5B2XQP0"/>
<dbReference type="GO" id="GO:0006355">
    <property type="term" value="P:regulation of DNA-templated transcription"/>
    <property type="evidence" value="ECO:0007669"/>
    <property type="project" value="InterPro"/>
</dbReference>
<dbReference type="InterPro" id="IPR001789">
    <property type="entry name" value="Sig_transdc_resp-reg_receiver"/>
</dbReference>
<comment type="caution">
    <text evidence="8">The sequence shown here is derived from an EMBL/GenBank/DDBJ whole genome shotgun (WGS) entry which is preliminary data.</text>
</comment>
<feature type="domain" description="OmpR/PhoB-type" evidence="7">
    <location>
        <begin position="128"/>
        <end position="222"/>
    </location>
</feature>
<dbReference type="Pfam" id="PF00072">
    <property type="entry name" value="Response_reg"/>
    <property type="match status" value="1"/>
</dbReference>
<dbReference type="InterPro" id="IPR011006">
    <property type="entry name" value="CheY-like_superfamily"/>
</dbReference>
<evidence type="ECO:0000256" key="1">
    <source>
        <dbReference type="ARBA" id="ARBA00023015"/>
    </source>
</evidence>
<dbReference type="SUPFAM" id="SSF46894">
    <property type="entry name" value="C-terminal effector domain of the bipartite response regulators"/>
    <property type="match status" value="1"/>
</dbReference>
<proteinExistence type="predicted"/>
<dbReference type="InterPro" id="IPR039420">
    <property type="entry name" value="WalR-like"/>
</dbReference>
<evidence type="ECO:0000256" key="4">
    <source>
        <dbReference type="PROSITE-ProRule" id="PRU00169"/>
    </source>
</evidence>
<dbReference type="PANTHER" id="PTHR48111:SF67">
    <property type="entry name" value="TRANSCRIPTIONAL REGULATORY PROTEIN TCTD"/>
    <property type="match status" value="1"/>
</dbReference>
<name>A0A5B2XQP0_9PSEU</name>
<organism evidence="8 9">
    <name type="scientific">Solihabitans fulvus</name>
    <dbReference type="NCBI Taxonomy" id="1892852"/>
    <lineage>
        <taxon>Bacteria</taxon>
        <taxon>Bacillati</taxon>
        <taxon>Actinomycetota</taxon>
        <taxon>Actinomycetes</taxon>
        <taxon>Pseudonocardiales</taxon>
        <taxon>Pseudonocardiaceae</taxon>
        <taxon>Solihabitans</taxon>
    </lineage>
</organism>
<keyword evidence="9" id="KW-1185">Reference proteome</keyword>
<dbReference type="SMART" id="SM00862">
    <property type="entry name" value="Trans_reg_C"/>
    <property type="match status" value="1"/>
</dbReference>
<evidence type="ECO:0000256" key="3">
    <source>
        <dbReference type="ARBA" id="ARBA00023163"/>
    </source>
</evidence>
<dbReference type="Pfam" id="PF00486">
    <property type="entry name" value="Trans_reg_C"/>
    <property type="match status" value="1"/>
</dbReference>
<dbReference type="SUPFAM" id="SSF52172">
    <property type="entry name" value="CheY-like"/>
    <property type="match status" value="1"/>
</dbReference>
<keyword evidence="4" id="KW-0597">Phosphoprotein</keyword>
<evidence type="ECO:0000259" key="7">
    <source>
        <dbReference type="PROSITE" id="PS51755"/>
    </source>
</evidence>
<dbReference type="Gene3D" id="1.10.10.10">
    <property type="entry name" value="Winged helix-like DNA-binding domain superfamily/Winged helix DNA-binding domain"/>
    <property type="match status" value="1"/>
</dbReference>
<dbReference type="OrthoDB" id="3197131at2"/>
<evidence type="ECO:0000259" key="6">
    <source>
        <dbReference type="PROSITE" id="PS50110"/>
    </source>
</evidence>
<evidence type="ECO:0000313" key="8">
    <source>
        <dbReference type="EMBL" id="KAA2265743.1"/>
    </source>
</evidence>
<dbReference type="GO" id="GO:0000156">
    <property type="term" value="F:phosphorelay response regulator activity"/>
    <property type="evidence" value="ECO:0007669"/>
    <property type="project" value="TreeGrafter"/>
</dbReference>
<keyword evidence="3" id="KW-0804">Transcription</keyword>
<feature type="DNA-binding region" description="OmpR/PhoB-type" evidence="5">
    <location>
        <begin position="128"/>
        <end position="222"/>
    </location>
</feature>
<dbReference type="EMBL" id="VUOB01000005">
    <property type="protein sequence ID" value="KAA2265743.1"/>
    <property type="molecule type" value="Genomic_DNA"/>
</dbReference>
<dbReference type="CDD" id="cd00383">
    <property type="entry name" value="trans_reg_C"/>
    <property type="match status" value="1"/>
</dbReference>
<evidence type="ECO:0000313" key="9">
    <source>
        <dbReference type="Proteomes" id="UP000323454"/>
    </source>
</evidence>
<accession>A0A5B2XQP0</accession>
<dbReference type="GO" id="GO:0032993">
    <property type="term" value="C:protein-DNA complex"/>
    <property type="evidence" value="ECO:0007669"/>
    <property type="project" value="TreeGrafter"/>
</dbReference>
<dbReference type="InterPro" id="IPR001867">
    <property type="entry name" value="OmpR/PhoB-type_DNA-bd"/>
</dbReference>
<evidence type="ECO:0000256" key="5">
    <source>
        <dbReference type="PROSITE-ProRule" id="PRU01091"/>
    </source>
</evidence>
<keyword evidence="2 5" id="KW-0238">DNA-binding</keyword>
<dbReference type="Gene3D" id="6.10.250.690">
    <property type="match status" value="1"/>
</dbReference>
<dbReference type="Gene3D" id="3.40.50.2300">
    <property type="match status" value="1"/>
</dbReference>
<dbReference type="PROSITE" id="PS50110">
    <property type="entry name" value="RESPONSE_REGULATORY"/>
    <property type="match status" value="1"/>
</dbReference>
<sequence length="223" mass="24848">MTTDRPRILVVEDDTDLSNLLGRLLTDEGYLVDRVHDGHTALHRVLTDHHDVLLVDRGLPAIDGLDLITRLRRRGVTTPALVLSARGTPGDRVQGLDAGAEDYLPKPFDIDELLARLRALRRRHLHDATVLPLPGGRLLDVHTRTVSGHATGDVTLSERECDLLALLAANPTQVFTRVTLRDSVFRDTNSDAAVETYVHYLRRKLDRRVIATVRGLGYRLGAR</sequence>
<dbReference type="PANTHER" id="PTHR48111">
    <property type="entry name" value="REGULATOR OF RPOS"/>
    <property type="match status" value="1"/>
</dbReference>
<dbReference type="SMART" id="SM00448">
    <property type="entry name" value="REC"/>
    <property type="match status" value="1"/>
</dbReference>
<dbReference type="GO" id="GO:0000976">
    <property type="term" value="F:transcription cis-regulatory region binding"/>
    <property type="evidence" value="ECO:0007669"/>
    <property type="project" value="TreeGrafter"/>
</dbReference>
<dbReference type="Proteomes" id="UP000323454">
    <property type="component" value="Unassembled WGS sequence"/>
</dbReference>
<dbReference type="InterPro" id="IPR036388">
    <property type="entry name" value="WH-like_DNA-bd_sf"/>
</dbReference>
<feature type="modified residue" description="4-aspartylphosphate" evidence="4">
    <location>
        <position position="56"/>
    </location>
</feature>
<protein>
    <submittedName>
        <fullName evidence="8">Response regulator transcription factor</fullName>
    </submittedName>
</protein>
<keyword evidence="1" id="KW-0805">Transcription regulation</keyword>
<dbReference type="PROSITE" id="PS51755">
    <property type="entry name" value="OMPR_PHOB"/>
    <property type="match status" value="1"/>
</dbReference>
<reference evidence="8 9" key="2">
    <citation type="submission" date="2019-09" db="EMBL/GenBank/DDBJ databases">
        <authorList>
            <person name="Jin C."/>
        </authorList>
    </citation>
    <scope>NUCLEOTIDE SEQUENCE [LARGE SCALE GENOMIC DNA]</scope>
    <source>
        <strain evidence="8 9">AN110305</strain>
    </source>
</reference>
<gene>
    <name evidence="8" type="ORF">F0L68_04010</name>
</gene>
<dbReference type="InterPro" id="IPR016032">
    <property type="entry name" value="Sig_transdc_resp-reg_C-effctor"/>
</dbReference>
<dbReference type="RefSeq" id="WP_149848028.1">
    <property type="nucleotide sequence ID" value="NZ_VUOB01000005.1"/>
</dbReference>
<reference evidence="8 9" key="1">
    <citation type="submission" date="2019-09" db="EMBL/GenBank/DDBJ databases">
        <title>Goodfellowia gen. nov., a new genus of the Pseudonocardineae related to Actinoalloteichus, containing Goodfellowia coeruleoviolacea gen. nov., comb. nov. gen. nov., comb. nov.</title>
        <authorList>
            <person name="Labeda D."/>
        </authorList>
    </citation>
    <scope>NUCLEOTIDE SEQUENCE [LARGE SCALE GENOMIC DNA]</scope>
    <source>
        <strain evidence="8 9">AN110305</strain>
    </source>
</reference>